<evidence type="ECO:0000256" key="2">
    <source>
        <dbReference type="ARBA" id="ARBA00005699"/>
    </source>
</evidence>
<dbReference type="InterPro" id="IPR006808">
    <property type="entry name" value="ATP_synth_F0_gsu_mt"/>
</dbReference>
<dbReference type="GO" id="GO:0015986">
    <property type="term" value="P:proton motive force-driven ATP synthesis"/>
    <property type="evidence" value="ECO:0007669"/>
    <property type="project" value="UniProtKB-UniRule"/>
</dbReference>
<name>A0A9P0A7D7_BEMTA</name>
<evidence type="ECO:0000256" key="6">
    <source>
        <dbReference type="ARBA" id="ARBA00023065"/>
    </source>
</evidence>
<evidence type="ECO:0000313" key="12">
    <source>
        <dbReference type="Proteomes" id="UP001152759"/>
    </source>
</evidence>
<evidence type="ECO:0000256" key="1">
    <source>
        <dbReference type="ARBA" id="ARBA00004325"/>
    </source>
</evidence>
<comment type="subcellular location">
    <subcellularLocation>
        <location evidence="1">Mitochondrion membrane</location>
    </subcellularLocation>
</comment>
<keyword evidence="3 10" id="KW-0813">Transport</keyword>
<keyword evidence="12" id="KW-1185">Reference proteome</keyword>
<gene>
    <name evidence="11" type="ORF">BEMITA_LOCUS6263</name>
</gene>
<keyword evidence="9 10" id="KW-0066">ATP synthesis</keyword>
<protein>
    <recommendedName>
        <fullName evidence="10">ATP synthase subunit g</fullName>
        <shortName evidence="10">ATPase subunit g</shortName>
    </recommendedName>
</protein>
<evidence type="ECO:0000256" key="5">
    <source>
        <dbReference type="ARBA" id="ARBA00022781"/>
    </source>
</evidence>
<keyword evidence="8 10" id="KW-0472">Membrane</keyword>
<proteinExistence type="inferred from homology"/>
<dbReference type="Pfam" id="PF04718">
    <property type="entry name" value="ATP-synt_G"/>
    <property type="match status" value="1"/>
</dbReference>
<dbReference type="GO" id="GO:0045259">
    <property type="term" value="C:proton-transporting ATP synthase complex"/>
    <property type="evidence" value="ECO:0007669"/>
    <property type="project" value="UniProtKB-UniRule"/>
</dbReference>
<keyword evidence="6 10" id="KW-0406">Ion transport</keyword>
<reference evidence="11" key="1">
    <citation type="submission" date="2021-12" db="EMBL/GenBank/DDBJ databases">
        <authorList>
            <person name="King R."/>
        </authorList>
    </citation>
    <scope>NUCLEOTIDE SEQUENCE</scope>
</reference>
<evidence type="ECO:0000256" key="7">
    <source>
        <dbReference type="ARBA" id="ARBA00023128"/>
    </source>
</evidence>
<dbReference type="PANTHER" id="PTHR12386">
    <property type="entry name" value="ATP SYNTHASE SUBUNIT"/>
    <property type="match status" value="1"/>
</dbReference>
<dbReference type="KEGG" id="btab:109030707"/>
<evidence type="ECO:0000256" key="8">
    <source>
        <dbReference type="ARBA" id="ARBA00023136"/>
    </source>
</evidence>
<evidence type="ECO:0000256" key="10">
    <source>
        <dbReference type="PIRNR" id="PIRNR017835"/>
    </source>
</evidence>
<dbReference type="PIRSF" id="PIRSF017835">
    <property type="entry name" value="ATP-synth_g_mitoch_animal"/>
    <property type="match status" value="1"/>
</dbReference>
<comment type="similarity">
    <text evidence="2 10">Belongs to the ATPase g subunit family.</text>
</comment>
<organism evidence="11 12">
    <name type="scientific">Bemisia tabaci</name>
    <name type="common">Sweetpotato whitefly</name>
    <name type="synonym">Aleurodes tabaci</name>
    <dbReference type="NCBI Taxonomy" id="7038"/>
    <lineage>
        <taxon>Eukaryota</taxon>
        <taxon>Metazoa</taxon>
        <taxon>Ecdysozoa</taxon>
        <taxon>Arthropoda</taxon>
        <taxon>Hexapoda</taxon>
        <taxon>Insecta</taxon>
        <taxon>Pterygota</taxon>
        <taxon>Neoptera</taxon>
        <taxon>Paraneoptera</taxon>
        <taxon>Hemiptera</taxon>
        <taxon>Sternorrhyncha</taxon>
        <taxon>Aleyrodoidea</taxon>
        <taxon>Aleyrodidae</taxon>
        <taxon>Aleyrodinae</taxon>
        <taxon>Bemisia</taxon>
    </lineage>
</organism>
<evidence type="ECO:0000313" key="11">
    <source>
        <dbReference type="EMBL" id="CAH0387222.1"/>
    </source>
</evidence>
<dbReference type="InterPro" id="IPR016702">
    <property type="entry name" value="ATP5MG_metazoa"/>
</dbReference>
<sequence length="99" mass="11116">MAAAIGKIAKAIPVIAKPRFALFMKYAKVELTPPSPREFGEIKTRLGNVISAYRSGRWKTLTVKEAWINTLVGAEILMWFYFGEIIGKRNIIGYDINLA</sequence>
<evidence type="ECO:0000256" key="4">
    <source>
        <dbReference type="ARBA" id="ARBA00022547"/>
    </source>
</evidence>
<dbReference type="EMBL" id="OU963864">
    <property type="protein sequence ID" value="CAH0387222.1"/>
    <property type="molecule type" value="Genomic_DNA"/>
</dbReference>
<keyword evidence="4 10" id="KW-0138">CF(0)</keyword>
<keyword evidence="7 10" id="KW-0496">Mitochondrion</keyword>
<keyword evidence="5 10" id="KW-0375">Hydrogen ion transport</keyword>
<evidence type="ECO:0000256" key="9">
    <source>
        <dbReference type="ARBA" id="ARBA00023310"/>
    </source>
</evidence>
<evidence type="ECO:0000256" key="3">
    <source>
        <dbReference type="ARBA" id="ARBA00022448"/>
    </source>
</evidence>
<dbReference type="GO" id="GO:0015078">
    <property type="term" value="F:proton transmembrane transporter activity"/>
    <property type="evidence" value="ECO:0007669"/>
    <property type="project" value="UniProtKB-UniRule"/>
</dbReference>
<dbReference type="AlphaFoldDB" id="A0A9P0A7D7"/>
<accession>A0A9P0A7D7</accession>
<dbReference type="GO" id="GO:0031966">
    <property type="term" value="C:mitochondrial membrane"/>
    <property type="evidence" value="ECO:0007669"/>
    <property type="project" value="UniProtKB-SubCell"/>
</dbReference>
<dbReference type="Proteomes" id="UP001152759">
    <property type="component" value="Chromosome 3"/>
</dbReference>
<dbReference type="OrthoDB" id="437at2759"/>